<sequence length="416" mass="47600">MNEIHNNFLRPPSSVIDHDTTPPPRKSLRRRASSILSSLSSSLSLVNLTSESKPTTELLPNPILITPQTTFHTRIESHRLSFNQEKKFNSIQHKKLSFFQHFLDRNHSSNKKQTTKIINHSIRPIRSNKTTSNRSHPYHYNRTTQTSPQPDSLPSSTDVSPRSRSISVSLEQIIMNTDQLDLNFENWSDHHTQHVKDPREELMVTDDVNDPIGLFSPSYRAPMMKRSQVSSSVEKPLSVKLESVPETSEFLQFTLPSPQPMIYSFSNSSTGTSALQTPPEQSSNEVLNMIEDQPTALNRSTGANSLGSLYSTESSHEEINENEQQRIRMMTFQNSHINLEPQSTSNIERFNLNPTSIWTLIQPETKKSGTDHLLNHHHHHHEERTHSIISFNSNHSLRKKLSQGFKDTLGRHFRKI</sequence>
<feature type="compositionally biased region" description="Polar residues" evidence="1">
    <location>
        <begin position="127"/>
        <end position="164"/>
    </location>
</feature>
<dbReference type="EMBL" id="MU167595">
    <property type="protein sequence ID" value="KAG0139419.1"/>
    <property type="molecule type" value="Genomic_DNA"/>
</dbReference>
<comment type="caution">
    <text evidence="2">The sequence shown here is derived from an EMBL/GenBank/DDBJ whole genome shotgun (WGS) entry which is preliminary data.</text>
</comment>
<feature type="region of interest" description="Disordered" evidence="1">
    <location>
        <begin position="264"/>
        <end position="283"/>
    </location>
</feature>
<proteinExistence type="predicted"/>
<feature type="region of interest" description="Disordered" evidence="1">
    <location>
        <begin position="109"/>
        <end position="164"/>
    </location>
</feature>
<dbReference type="Proteomes" id="UP000886653">
    <property type="component" value="Unassembled WGS sequence"/>
</dbReference>
<dbReference type="AlphaFoldDB" id="A0A9P6T5K3"/>
<name>A0A9P6T5K3_9BASI</name>
<feature type="compositionally biased region" description="Polar residues" evidence="1">
    <location>
        <begin position="296"/>
        <end position="313"/>
    </location>
</feature>
<organism evidence="2 3">
    <name type="scientific">Cronartium quercuum f. sp. fusiforme G11</name>
    <dbReference type="NCBI Taxonomy" id="708437"/>
    <lineage>
        <taxon>Eukaryota</taxon>
        <taxon>Fungi</taxon>
        <taxon>Dikarya</taxon>
        <taxon>Basidiomycota</taxon>
        <taxon>Pucciniomycotina</taxon>
        <taxon>Pucciniomycetes</taxon>
        <taxon>Pucciniales</taxon>
        <taxon>Coleosporiaceae</taxon>
        <taxon>Cronartium</taxon>
    </lineage>
</organism>
<accession>A0A9P6T5K3</accession>
<reference evidence="2" key="1">
    <citation type="submission" date="2013-11" db="EMBL/GenBank/DDBJ databases">
        <title>Genome sequence of the fusiform rust pathogen reveals effectors for host alternation and coevolution with pine.</title>
        <authorList>
            <consortium name="DOE Joint Genome Institute"/>
            <person name="Smith K."/>
            <person name="Pendleton A."/>
            <person name="Kubisiak T."/>
            <person name="Anderson C."/>
            <person name="Salamov A."/>
            <person name="Aerts A."/>
            <person name="Riley R."/>
            <person name="Clum A."/>
            <person name="Lindquist E."/>
            <person name="Ence D."/>
            <person name="Campbell M."/>
            <person name="Kronenberg Z."/>
            <person name="Feau N."/>
            <person name="Dhillon B."/>
            <person name="Hamelin R."/>
            <person name="Burleigh J."/>
            <person name="Smith J."/>
            <person name="Yandell M."/>
            <person name="Nelson C."/>
            <person name="Grigoriev I."/>
            <person name="Davis J."/>
        </authorList>
    </citation>
    <scope>NUCLEOTIDE SEQUENCE</scope>
    <source>
        <strain evidence="2">G11</strain>
    </source>
</reference>
<feature type="region of interest" description="Disordered" evidence="1">
    <location>
        <begin position="296"/>
        <end position="321"/>
    </location>
</feature>
<dbReference type="OrthoDB" id="10525539at2759"/>
<protein>
    <submittedName>
        <fullName evidence="2">Uncharacterized protein</fullName>
    </submittedName>
</protein>
<gene>
    <name evidence="2" type="ORF">CROQUDRAFT_101561</name>
</gene>
<evidence type="ECO:0000256" key="1">
    <source>
        <dbReference type="SAM" id="MobiDB-lite"/>
    </source>
</evidence>
<keyword evidence="3" id="KW-1185">Reference proteome</keyword>
<feature type="region of interest" description="Disordered" evidence="1">
    <location>
        <begin position="1"/>
        <end position="27"/>
    </location>
</feature>
<evidence type="ECO:0000313" key="2">
    <source>
        <dbReference type="EMBL" id="KAG0139419.1"/>
    </source>
</evidence>
<evidence type="ECO:0000313" key="3">
    <source>
        <dbReference type="Proteomes" id="UP000886653"/>
    </source>
</evidence>